<sequence length="158" mass="18635">MNFTDYYLAKKLKEQKAKYRYEIARSTMEYDRFQFLLKNKRNPNSDGWSIYFIPRPVEWSGSERPDMAFTKRSENISSIVFPEPGIPYGYGDVKGTNDSLIVLLNEDFRIQGISEIEIFIARGQKHNRKNLWYELVDGELEYELDFLRQSAKELPIAS</sequence>
<keyword evidence="2" id="KW-1185">Reference proteome</keyword>
<organism evidence="1 2">
    <name type="scientific">Mangrovibacterium diazotrophicum</name>
    <dbReference type="NCBI Taxonomy" id="1261403"/>
    <lineage>
        <taxon>Bacteria</taxon>
        <taxon>Pseudomonadati</taxon>
        <taxon>Bacteroidota</taxon>
        <taxon>Bacteroidia</taxon>
        <taxon>Marinilabiliales</taxon>
        <taxon>Prolixibacteraceae</taxon>
        <taxon>Mangrovibacterium</taxon>
    </lineage>
</organism>
<accession>A0A419WAM0</accession>
<comment type="caution">
    <text evidence="1">The sequence shown here is derived from an EMBL/GenBank/DDBJ whole genome shotgun (WGS) entry which is preliminary data.</text>
</comment>
<evidence type="ECO:0000313" key="1">
    <source>
        <dbReference type="EMBL" id="RKD92531.1"/>
    </source>
</evidence>
<proteinExistence type="predicted"/>
<dbReference type="EMBL" id="RAPN01000001">
    <property type="protein sequence ID" value="RKD92531.1"/>
    <property type="molecule type" value="Genomic_DNA"/>
</dbReference>
<dbReference type="Proteomes" id="UP000283387">
    <property type="component" value="Unassembled WGS sequence"/>
</dbReference>
<dbReference type="RefSeq" id="WP_120273727.1">
    <property type="nucleotide sequence ID" value="NZ_RAPN01000001.1"/>
</dbReference>
<reference evidence="1 2" key="1">
    <citation type="submission" date="2018-09" db="EMBL/GenBank/DDBJ databases">
        <title>Genomic Encyclopedia of Archaeal and Bacterial Type Strains, Phase II (KMG-II): from individual species to whole genera.</title>
        <authorList>
            <person name="Goeker M."/>
        </authorList>
    </citation>
    <scope>NUCLEOTIDE SEQUENCE [LARGE SCALE GENOMIC DNA]</scope>
    <source>
        <strain evidence="1 2">DSM 27148</strain>
    </source>
</reference>
<dbReference type="AlphaFoldDB" id="A0A419WAM0"/>
<name>A0A419WAM0_9BACT</name>
<protein>
    <submittedName>
        <fullName evidence="1">Uncharacterized protein</fullName>
    </submittedName>
</protein>
<evidence type="ECO:0000313" key="2">
    <source>
        <dbReference type="Proteomes" id="UP000283387"/>
    </source>
</evidence>
<gene>
    <name evidence="1" type="ORF">BC643_2905</name>
</gene>
<dbReference type="OrthoDB" id="1076078at2"/>